<gene>
    <name evidence="1" type="ORF">B0X70_00050</name>
</gene>
<dbReference type="Gene3D" id="4.10.220.110">
    <property type="match status" value="1"/>
</dbReference>
<name>A0ABX8LPA3_9GAMM</name>
<accession>A0ABX8LPA3</accession>
<proteinExistence type="predicted"/>
<protein>
    <submittedName>
        <fullName evidence="1">Late control protein D</fullName>
    </submittedName>
</protein>
<dbReference type="EMBL" id="CP020335">
    <property type="protein sequence ID" value="QXF31745.1"/>
    <property type="molecule type" value="Genomic_DNA"/>
</dbReference>
<dbReference type="Proteomes" id="UP000693715">
    <property type="component" value="Chromosome"/>
</dbReference>
<dbReference type="Gene3D" id="3.55.50.10">
    <property type="entry name" value="Baseplate protein-like domains"/>
    <property type="match status" value="1"/>
</dbReference>
<dbReference type="PANTHER" id="PTHR35862:SF3">
    <property type="entry name" value="FELS-2 PROPHAGE PROTEIN"/>
    <property type="match status" value="1"/>
</dbReference>
<evidence type="ECO:0000313" key="2">
    <source>
        <dbReference type="Proteomes" id="UP000693715"/>
    </source>
</evidence>
<sequence length="363" mass="40078">MIMTSKFGRGSEKGGAPAFLLEIDNKDISGRIQSRLMSLTMTDNRGFEADQLDIELDDADGSLVLPSRGNVISLALGWRDQPLISKGRFTVDEIGHSGAPDKLTIRARSADFRESLNMRREESYHKKTIGDIVRTIAARNRLTADLHQDIAKILINHIDQTNESDGSFLTRLARQEGAIASVKNGKLIFIRQGQNKTASGAVIPALVITRRSGDNHNFTLSDREAYTGVVANWLDVRKPEKKHTLTVERKNQENADKLKSYLIGSKDNVLELSRTYADEASAKRAAKVAWEKMQRGAATFSIQLAQGRADLYPEIPIKVTGFKPEIDAAEWTLTTVTHTVNGSGGGFTTALTLELKIDDLDMK</sequence>
<dbReference type="InterPro" id="IPR052726">
    <property type="entry name" value="Phage_Baseplate_Hub"/>
</dbReference>
<reference evidence="1 2" key="1">
    <citation type="submission" date="2017-03" db="EMBL/GenBank/DDBJ databases">
        <title>Genome comparison of Photorhabdus luminescens strain 0813-124 phase variants.</title>
        <authorList>
            <person name="Chien C.-C."/>
            <person name="Chen W.-J."/>
            <person name="Shih M.-C."/>
            <person name="Hsieh F.-C."/>
        </authorList>
    </citation>
    <scope>NUCLEOTIDE SEQUENCE [LARGE SCALE GENOMIC DNA]</scope>
    <source>
        <strain evidence="1 2">0813-124 phase II</strain>
    </source>
</reference>
<dbReference type="Pfam" id="PF05954">
    <property type="entry name" value="Phage_GPD"/>
    <property type="match status" value="1"/>
</dbReference>
<dbReference type="PANTHER" id="PTHR35862">
    <property type="entry name" value="FELS-2 PROPHAGE PROTEIN"/>
    <property type="match status" value="1"/>
</dbReference>
<dbReference type="Gene3D" id="2.30.110.50">
    <property type="match status" value="1"/>
</dbReference>
<dbReference type="SUPFAM" id="SSF69279">
    <property type="entry name" value="Phage tail proteins"/>
    <property type="match status" value="1"/>
</dbReference>
<keyword evidence="2" id="KW-1185">Reference proteome</keyword>
<evidence type="ECO:0000313" key="1">
    <source>
        <dbReference type="EMBL" id="QXF31745.1"/>
    </source>
</evidence>
<organism evidence="1 2">
    <name type="scientific">Photorhabdus akhurstii</name>
    <dbReference type="NCBI Taxonomy" id="171438"/>
    <lineage>
        <taxon>Bacteria</taxon>
        <taxon>Pseudomonadati</taxon>
        <taxon>Pseudomonadota</taxon>
        <taxon>Gammaproteobacteria</taxon>
        <taxon>Enterobacterales</taxon>
        <taxon>Morganellaceae</taxon>
        <taxon>Photorhabdus</taxon>
    </lineage>
</organism>